<keyword evidence="1" id="KW-1185">Reference proteome</keyword>
<protein>
    <submittedName>
        <fullName evidence="2">Uncharacterized protein LOC141575921 isoform X1</fullName>
    </submittedName>
</protein>
<reference evidence="2" key="1">
    <citation type="submission" date="2025-08" db="UniProtKB">
        <authorList>
            <consortium name="RefSeq"/>
        </authorList>
    </citation>
    <scope>IDENTIFICATION</scope>
    <source>
        <tissue evidence="2">Blood</tissue>
    </source>
</reference>
<evidence type="ECO:0000313" key="1">
    <source>
        <dbReference type="Proteomes" id="UP001732780"/>
    </source>
</evidence>
<proteinExistence type="predicted"/>
<organism evidence="1 2">
    <name type="scientific">Camelus bactrianus</name>
    <name type="common">Bactrian camel</name>
    <dbReference type="NCBI Taxonomy" id="9837"/>
    <lineage>
        <taxon>Eukaryota</taxon>
        <taxon>Metazoa</taxon>
        <taxon>Chordata</taxon>
        <taxon>Craniata</taxon>
        <taxon>Vertebrata</taxon>
        <taxon>Euteleostomi</taxon>
        <taxon>Mammalia</taxon>
        <taxon>Eutheria</taxon>
        <taxon>Laurasiatheria</taxon>
        <taxon>Artiodactyla</taxon>
        <taxon>Tylopoda</taxon>
        <taxon>Camelidae</taxon>
        <taxon>Camelus</taxon>
    </lineage>
</organism>
<evidence type="ECO:0000313" key="2">
    <source>
        <dbReference type="RefSeq" id="XP_074213644.1"/>
    </source>
</evidence>
<sequence length="118" mass="13510">MSPSKHVHKVKRCDVCYSFPRCLCSALRWERTELTLLCLVCNTTTDRKHADTFLEKCVAESVVNIVSGFFNSLFSDNSTSLQVICVKQEDLILPVLHWKLTKNRSTLNGRATFSKDKR</sequence>
<accession>A0AC58PUD8</accession>
<name>A0AC58PUD8_CAMBA</name>
<dbReference type="RefSeq" id="XP_074213644.1">
    <property type="nucleotide sequence ID" value="XM_074357543.1"/>
</dbReference>
<dbReference type="Proteomes" id="UP001732780">
    <property type="component" value="Chromosome 34"/>
</dbReference>
<gene>
    <name evidence="2" type="primary">LOC141575921</name>
</gene>